<dbReference type="GO" id="GO:0016301">
    <property type="term" value="F:kinase activity"/>
    <property type="evidence" value="ECO:0007669"/>
    <property type="project" value="UniProtKB-KW"/>
</dbReference>
<dbReference type="EMBL" id="JBHSQH010000001">
    <property type="protein sequence ID" value="MFC5971984.1"/>
    <property type="molecule type" value="Genomic_DNA"/>
</dbReference>
<protein>
    <submittedName>
        <fullName evidence="2">Histidine kinase</fullName>
    </submittedName>
</protein>
<comment type="caution">
    <text evidence="2">The sequence shown here is derived from an EMBL/GenBank/DDBJ whole genome shotgun (WGS) entry which is preliminary data.</text>
</comment>
<evidence type="ECO:0000313" key="2">
    <source>
        <dbReference type="EMBL" id="MFC5971984.1"/>
    </source>
</evidence>
<keyword evidence="1" id="KW-0472">Membrane</keyword>
<gene>
    <name evidence="2" type="ORF">ACFPYI_11635</name>
</gene>
<sequence length="161" mass="16824">MASTARTPETTIVESTTTQSRWLGSIGDGILAGVAMGVVMAFAMPEMLDEAIPALYGQEGALVGVTAHLAHAAVFGLLFAAIVRFGNLSRYTDDVTTSTALGLAYGLVLWILAASVVMPAWLDAMNVAGAPAIPTFDTMSLLGHAVFGVVLGALYPYLKRY</sequence>
<feature type="transmembrane region" description="Helical" evidence="1">
    <location>
        <begin position="95"/>
        <end position="121"/>
    </location>
</feature>
<name>A0ABD5RNU7_9EURY</name>
<evidence type="ECO:0000313" key="3">
    <source>
        <dbReference type="Proteomes" id="UP001596099"/>
    </source>
</evidence>
<dbReference type="Proteomes" id="UP001596099">
    <property type="component" value="Unassembled WGS sequence"/>
</dbReference>
<accession>A0ABD5RNU7</accession>
<feature type="transmembrane region" description="Helical" evidence="1">
    <location>
        <begin position="141"/>
        <end position="158"/>
    </location>
</feature>
<proteinExistence type="predicted"/>
<feature type="transmembrane region" description="Helical" evidence="1">
    <location>
        <begin position="60"/>
        <end position="83"/>
    </location>
</feature>
<dbReference type="RefSeq" id="WP_247414917.1">
    <property type="nucleotide sequence ID" value="NZ_JALLGW010000001.1"/>
</dbReference>
<keyword evidence="3" id="KW-1185">Reference proteome</keyword>
<dbReference type="AlphaFoldDB" id="A0ABD5RNU7"/>
<feature type="transmembrane region" description="Helical" evidence="1">
    <location>
        <begin position="29"/>
        <end position="48"/>
    </location>
</feature>
<organism evidence="2 3">
    <name type="scientific">Halomarina salina</name>
    <dbReference type="NCBI Taxonomy" id="1872699"/>
    <lineage>
        <taxon>Archaea</taxon>
        <taxon>Methanobacteriati</taxon>
        <taxon>Methanobacteriota</taxon>
        <taxon>Stenosarchaea group</taxon>
        <taxon>Halobacteria</taxon>
        <taxon>Halobacteriales</taxon>
        <taxon>Natronomonadaceae</taxon>
        <taxon>Halomarina</taxon>
    </lineage>
</organism>
<keyword evidence="2" id="KW-0418">Kinase</keyword>
<reference evidence="2 3" key="1">
    <citation type="journal article" date="2019" name="Int. J. Syst. Evol. Microbiol.">
        <title>The Global Catalogue of Microorganisms (GCM) 10K type strain sequencing project: providing services to taxonomists for standard genome sequencing and annotation.</title>
        <authorList>
            <consortium name="The Broad Institute Genomics Platform"/>
            <consortium name="The Broad Institute Genome Sequencing Center for Infectious Disease"/>
            <person name="Wu L."/>
            <person name="Ma J."/>
        </authorList>
    </citation>
    <scope>NUCLEOTIDE SEQUENCE [LARGE SCALE GENOMIC DNA]</scope>
    <source>
        <strain evidence="2 3">CGMCC 1.12543</strain>
    </source>
</reference>
<keyword evidence="2" id="KW-0808">Transferase</keyword>
<keyword evidence="1" id="KW-1133">Transmembrane helix</keyword>
<evidence type="ECO:0000256" key="1">
    <source>
        <dbReference type="SAM" id="Phobius"/>
    </source>
</evidence>
<keyword evidence="1" id="KW-0812">Transmembrane</keyword>